<keyword evidence="1" id="KW-0732">Signal</keyword>
<evidence type="ECO:0000313" key="3">
    <source>
        <dbReference type="EMBL" id="KKB48328.1"/>
    </source>
</evidence>
<comment type="caution">
    <text evidence="3">The sequence shown here is derived from an EMBL/GenBank/DDBJ whole genome shotgun (WGS) entry which is preliminary data.</text>
</comment>
<dbReference type="STRING" id="1203610.HMPREF1536_04792"/>
<dbReference type="HOGENOM" id="CLU_022422_0_0_10"/>
<dbReference type="SMART" id="SM00245">
    <property type="entry name" value="TSPc"/>
    <property type="match status" value="1"/>
</dbReference>
<gene>
    <name evidence="3" type="ORF">HMPREF1536_04792</name>
</gene>
<name>A0A0F5IS61_9BACT</name>
<feature type="domain" description="Tail specific protease" evidence="2">
    <location>
        <begin position="525"/>
        <end position="721"/>
    </location>
</feature>
<dbReference type="InterPro" id="IPR029045">
    <property type="entry name" value="ClpP/crotonase-like_dom_sf"/>
</dbReference>
<dbReference type="EMBL" id="AQHW01000027">
    <property type="protein sequence ID" value="KKB48328.1"/>
    <property type="molecule type" value="Genomic_DNA"/>
</dbReference>
<evidence type="ECO:0000256" key="1">
    <source>
        <dbReference type="SAM" id="SignalP"/>
    </source>
</evidence>
<evidence type="ECO:0000259" key="2">
    <source>
        <dbReference type="SMART" id="SM00245"/>
    </source>
</evidence>
<reference evidence="3 4" key="1">
    <citation type="submission" date="2013-04" db="EMBL/GenBank/DDBJ databases">
        <title>The Genome Sequence of Parabacteroides gordonii DSM 23371.</title>
        <authorList>
            <consortium name="The Broad Institute Genomics Platform"/>
            <person name="Earl A."/>
            <person name="Ward D."/>
            <person name="Feldgarden M."/>
            <person name="Gevers D."/>
            <person name="Martens E."/>
            <person name="Sakamoto M."/>
            <person name="Benno Y."/>
            <person name="Suzuki N."/>
            <person name="Matsunaga N."/>
            <person name="Koshihara K."/>
            <person name="Seki M."/>
            <person name="Komiya H."/>
            <person name="Walker B."/>
            <person name="Young S."/>
            <person name="Zeng Q."/>
            <person name="Gargeya S."/>
            <person name="Fitzgerald M."/>
            <person name="Haas B."/>
            <person name="Abouelleil A."/>
            <person name="Allen A.W."/>
            <person name="Alvarado L."/>
            <person name="Arachchi H.M."/>
            <person name="Berlin A.M."/>
            <person name="Chapman S.B."/>
            <person name="Gainer-Dewar J."/>
            <person name="Goldberg J."/>
            <person name="Griggs A."/>
            <person name="Gujja S."/>
            <person name="Hansen M."/>
            <person name="Howarth C."/>
            <person name="Imamovic A."/>
            <person name="Ireland A."/>
            <person name="Larimer J."/>
            <person name="McCowan C."/>
            <person name="Murphy C."/>
            <person name="Pearson M."/>
            <person name="Poon T.W."/>
            <person name="Priest M."/>
            <person name="Roberts A."/>
            <person name="Saif S."/>
            <person name="Shea T."/>
            <person name="Sisk P."/>
            <person name="Sykes S."/>
            <person name="Wortman J."/>
            <person name="Nusbaum C."/>
            <person name="Birren B."/>
        </authorList>
    </citation>
    <scope>NUCLEOTIDE SEQUENCE [LARGE SCALE GENOMIC DNA]</scope>
    <source>
        <strain evidence="3 4">MS-1</strain>
    </source>
</reference>
<feature type="signal peptide" evidence="1">
    <location>
        <begin position="1"/>
        <end position="19"/>
    </location>
</feature>
<dbReference type="GO" id="GO:0006508">
    <property type="term" value="P:proteolysis"/>
    <property type="evidence" value="ECO:0007669"/>
    <property type="project" value="InterPro"/>
</dbReference>
<dbReference type="PATRIC" id="fig|1203610.3.peg.4886"/>
<dbReference type="Gene3D" id="3.90.226.10">
    <property type="entry name" value="2-enoyl-CoA Hydratase, Chain A, domain 1"/>
    <property type="match status" value="1"/>
</dbReference>
<accession>A0A0F5IS61</accession>
<proteinExistence type="predicted"/>
<protein>
    <recommendedName>
        <fullName evidence="2">Tail specific protease domain-containing protein</fullName>
    </recommendedName>
</protein>
<feature type="chain" id="PRO_5002488039" description="Tail specific protease domain-containing protein" evidence="1">
    <location>
        <begin position="20"/>
        <end position="744"/>
    </location>
</feature>
<dbReference type="InterPro" id="IPR005151">
    <property type="entry name" value="Tail-specific_protease"/>
</dbReference>
<dbReference type="GO" id="GO:0008236">
    <property type="term" value="F:serine-type peptidase activity"/>
    <property type="evidence" value="ECO:0007669"/>
    <property type="project" value="InterPro"/>
</dbReference>
<organism evidence="3 4">
    <name type="scientific">Parabacteroides gordonii MS-1 = DSM 23371</name>
    <dbReference type="NCBI Taxonomy" id="1203610"/>
    <lineage>
        <taxon>Bacteria</taxon>
        <taxon>Pseudomonadati</taxon>
        <taxon>Bacteroidota</taxon>
        <taxon>Bacteroidia</taxon>
        <taxon>Bacteroidales</taxon>
        <taxon>Tannerellaceae</taxon>
        <taxon>Parabacteroides</taxon>
    </lineage>
</organism>
<dbReference type="AlphaFoldDB" id="A0A0F5IS61"/>
<sequence length="744" mass="85455">MNKTYLPFFFLMISLFACTHSEMSPDQTMSFNNNPSVRKGHLISFQEKPGWFVPNGIANIDSTVLYNDQKSLRLVNTPQDTTKVNQVYYWLNTEMIEGDSIIFSGKFRYKKADSTTIYFGIQQLKTDSEPENTGTDLEKRSGDSEWEDFTVKAAMSSTTTGICFFGFTTGDIELWISGWQAEIDKKPIGSQIGLVPKAESDNGFYIGSTIVLPKPSAQMLDNLEVLCKVWGFLKYYHPEVCRGNYNWDYELFRVLPQIANASDKIQRNRLLSEWIDRYGKITEVQPYTIDDPGLYSRIIDLSWINDREMFDDKLISKLNTIRDAKRSQKFNYYIIPYQLYSQGSFDREKGYPNITWEDQGFRILTLFRLWNAMEYCFPYVDMTDKPWHSLIKEFLPKFVTPGSKADYELAINELAACIDDSHGFVNIPYSDLDKTILKRKNDSYHIPVTLMESKSGDIVVRDTRTYEMERGDIIRSVNGETVEEFIERFKPYIPASNHSGLVRNVIPWLLRTDTNIMNVTCIRNGKEVQLELKNFGLNKRRKPHELSEMKYPEAKGIAYINVTSMDAPLITEIIQKNKKAKGIILDMRKYPGMSAFGTLSPLLYPTPQEFMWFSYNEKAAPGNYKLTFKSKVGTDNPDYFKGKVAILVNEGTQSHGEFSAMAYRKAPQSAIIGSITAGADGNVGHFYLPGNTRFNYTALGAYYPNWGICQRKGIHIDIEARPTNEEIRNGQDVWMEKAIEYILK</sequence>
<dbReference type="PROSITE" id="PS51257">
    <property type="entry name" value="PROKAR_LIPOPROTEIN"/>
    <property type="match status" value="1"/>
</dbReference>
<dbReference type="RefSeq" id="WP_081693293.1">
    <property type="nucleotide sequence ID" value="NZ_AUAE01000013.1"/>
</dbReference>
<dbReference type="SUPFAM" id="SSF52096">
    <property type="entry name" value="ClpP/crotonase"/>
    <property type="match status" value="1"/>
</dbReference>
<keyword evidence="4" id="KW-1185">Reference proteome</keyword>
<dbReference type="Proteomes" id="UP000033035">
    <property type="component" value="Unassembled WGS sequence"/>
</dbReference>
<dbReference type="Pfam" id="PF03572">
    <property type="entry name" value="Peptidase_S41"/>
    <property type="match status" value="1"/>
</dbReference>
<evidence type="ECO:0000313" key="4">
    <source>
        <dbReference type="Proteomes" id="UP000033035"/>
    </source>
</evidence>